<comment type="caution">
    <text evidence="2">The sequence shown here is derived from an EMBL/GenBank/DDBJ whole genome shotgun (WGS) entry which is preliminary data.</text>
</comment>
<sequence>MRPDALFYETAENAHGLRHDPFKAIVAPRPIGWIGTKAADGRHNLAPYSFFNAVSDRPKLVMFSSSGHKDSVTNIEETGVFTCSLAGRHLAEAMNASSAAVPRCVDEFALAGLTPVAGRLVDAPYVGEAHAVLECRMTQAFRPVDINGRESDNWVVFGQVVGIHISPEILRDGMIDMGVARPLGRMGYMDYCDGGAEVFAMMRPKAG</sequence>
<reference evidence="3" key="1">
    <citation type="journal article" date="2019" name="Int. J. Syst. Evol. Microbiol.">
        <title>The Global Catalogue of Microorganisms (GCM) 10K type strain sequencing project: providing services to taxonomists for standard genome sequencing and annotation.</title>
        <authorList>
            <consortium name="The Broad Institute Genomics Platform"/>
            <consortium name="The Broad Institute Genome Sequencing Center for Infectious Disease"/>
            <person name="Wu L."/>
            <person name="Ma J."/>
        </authorList>
    </citation>
    <scope>NUCLEOTIDE SEQUENCE [LARGE SCALE GENOMIC DNA]</scope>
    <source>
        <strain evidence="3">NBRC 102122</strain>
    </source>
</reference>
<organism evidence="2 3">
    <name type="scientific">Shinella yambaruensis</name>
    <dbReference type="NCBI Taxonomy" id="415996"/>
    <lineage>
        <taxon>Bacteria</taxon>
        <taxon>Pseudomonadati</taxon>
        <taxon>Pseudomonadota</taxon>
        <taxon>Alphaproteobacteria</taxon>
        <taxon>Hyphomicrobiales</taxon>
        <taxon>Rhizobiaceae</taxon>
        <taxon>Shinella</taxon>
    </lineage>
</organism>
<dbReference type="SUPFAM" id="SSF50475">
    <property type="entry name" value="FMN-binding split barrel"/>
    <property type="match status" value="1"/>
</dbReference>
<name>A0ABQ5ZN68_9HYPH</name>
<keyword evidence="3" id="KW-1185">Reference proteome</keyword>
<proteinExistence type="predicted"/>
<feature type="domain" description="Flavin reductase like" evidence="1">
    <location>
        <begin position="24"/>
        <end position="185"/>
    </location>
</feature>
<evidence type="ECO:0000259" key="1">
    <source>
        <dbReference type="SMART" id="SM00903"/>
    </source>
</evidence>
<dbReference type="InterPro" id="IPR002563">
    <property type="entry name" value="Flavin_Rdtase-like_dom"/>
</dbReference>
<protein>
    <submittedName>
        <fullName evidence="2">Flavin reductase</fullName>
    </submittedName>
</protein>
<evidence type="ECO:0000313" key="2">
    <source>
        <dbReference type="EMBL" id="GLR54299.1"/>
    </source>
</evidence>
<dbReference type="PANTHER" id="PTHR43812:SF2">
    <property type="entry name" value="FLAVIN REDUCTASE LIKE DOMAIN-CONTAINING PROTEIN"/>
    <property type="match status" value="1"/>
</dbReference>
<dbReference type="Gene3D" id="2.30.110.10">
    <property type="entry name" value="Electron Transport, Fmn-binding Protein, Chain A"/>
    <property type="match status" value="1"/>
</dbReference>
<accession>A0ABQ5ZN68</accession>
<dbReference type="SMART" id="SM00903">
    <property type="entry name" value="Flavin_Reduct"/>
    <property type="match status" value="1"/>
</dbReference>
<dbReference type="InterPro" id="IPR012349">
    <property type="entry name" value="Split_barrel_FMN-bd"/>
</dbReference>
<dbReference type="Proteomes" id="UP001156702">
    <property type="component" value="Unassembled WGS sequence"/>
</dbReference>
<dbReference type="EMBL" id="BSOP01000049">
    <property type="protein sequence ID" value="GLR54299.1"/>
    <property type="molecule type" value="Genomic_DNA"/>
</dbReference>
<dbReference type="PANTHER" id="PTHR43812">
    <property type="entry name" value="BLR2425 PROTEIN"/>
    <property type="match status" value="1"/>
</dbReference>
<gene>
    <name evidence="2" type="ORF">GCM10007923_55160</name>
</gene>
<evidence type="ECO:0000313" key="3">
    <source>
        <dbReference type="Proteomes" id="UP001156702"/>
    </source>
</evidence>
<dbReference type="Pfam" id="PF01613">
    <property type="entry name" value="Flavin_Reduct"/>
    <property type="match status" value="1"/>
</dbReference>